<dbReference type="HOGENOM" id="CLU_031618_2_0_9"/>
<dbReference type="InterPro" id="IPR001763">
    <property type="entry name" value="Rhodanese-like_dom"/>
</dbReference>
<dbReference type="OrthoDB" id="9770030at2"/>
<protein>
    <recommendedName>
        <fullName evidence="1">thiosulfate sulfurtransferase</fullName>
        <ecNumber evidence="1">2.8.1.1</ecNumber>
    </recommendedName>
</protein>
<dbReference type="InterPro" id="IPR036873">
    <property type="entry name" value="Rhodanese-like_dom_sf"/>
</dbReference>
<feature type="region of interest" description="Disordered" evidence="4">
    <location>
        <begin position="459"/>
        <end position="485"/>
    </location>
</feature>
<evidence type="ECO:0000313" key="7">
    <source>
        <dbReference type="EMBL" id="EEA86325.1"/>
    </source>
</evidence>
<reference evidence="7 8" key="1">
    <citation type="submission" date="2008-09" db="EMBL/GenBank/DDBJ databases">
        <authorList>
            <person name="Fulton L."/>
            <person name="Clifton S."/>
            <person name="Fulton B."/>
            <person name="Xu J."/>
            <person name="Minx P."/>
            <person name="Pepin K.H."/>
            <person name="Johnson M."/>
            <person name="Thiruvilangam P."/>
            <person name="Bhonagiri V."/>
            <person name="Nash W.E."/>
            <person name="Mardis E.R."/>
            <person name="Wilson R.K."/>
        </authorList>
    </citation>
    <scope>NUCLEOTIDE SEQUENCE [LARGE SCALE GENOMIC DNA]</scope>
    <source>
        <strain evidence="7 8">DSM 13275</strain>
    </source>
</reference>
<dbReference type="PANTHER" id="PTHR43855">
    <property type="entry name" value="THIOSULFATE SULFURTRANSFERASE"/>
    <property type="match status" value="1"/>
</dbReference>
<dbReference type="eggNOG" id="COG2897">
    <property type="taxonomic scope" value="Bacteria"/>
</dbReference>
<dbReference type="PANTHER" id="PTHR43855:SF1">
    <property type="entry name" value="THIOSULFATE SULFURTRANSFERASE"/>
    <property type="match status" value="1"/>
</dbReference>
<dbReference type="EMBL" id="ABWP01000002">
    <property type="protein sequence ID" value="EEA86325.1"/>
    <property type="molecule type" value="Genomic_DNA"/>
</dbReference>
<dbReference type="Gene3D" id="3.40.250.10">
    <property type="entry name" value="Rhodanese-like domain"/>
    <property type="match status" value="3"/>
</dbReference>
<evidence type="ECO:0000256" key="5">
    <source>
        <dbReference type="SAM" id="SignalP"/>
    </source>
</evidence>
<comment type="caution">
    <text evidence="7">The sequence shown here is derived from an EMBL/GenBank/DDBJ whole genome shotgun (WGS) entry which is preliminary data.</text>
</comment>
<evidence type="ECO:0000313" key="8">
    <source>
        <dbReference type="Proteomes" id="UP000003178"/>
    </source>
</evidence>
<evidence type="ECO:0000256" key="3">
    <source>
        <dbReference type="ARBA" id="ARBA00047549"/>
    </source>
</evidence>
<proteinExistence type="predicted"/>
<dbReference type="PROSITE" id="PS50206">
    <property type="entry name" value="RHODANESE_3"/>
    <property type="match status" value="3"/>
</dbReference>
<dbReference type="EC" id="2.8.1.1" evidence="1"/>
<keyword evidence="2" id="KW-0677">Repeat</keyword>
<keyword evidence="5" id="KW-0732">Signal</keyword>
<dbReference type="PROSITE" id="PS51257">
    <property type="entry name" value="PROKAR_LIPOPROTEIN"/>
    <property type="match status" value="1"/>
</dbReference>
<sequence>MHKRILALLLSSALAFSVVGCSPKEEEKEATNTSGSISTITVDELDPSSMQVVDIRGEEQFIGWNTEDGKGGHIKGAVDFPETWLDMDLSKDSAIGTEMKLELERRHLDTSKKTVLYSNDTVSEEDAKKYQELGFTDLSILEGGYNSYVEAKKETASLPKYSMYVHPQWVQDLIDGKNPETYNGNDFKIVEMSLGSEEGEYEGGHIKGAVNVKDTFNHLPGLRALAEYDAVPLEEQLKFWNRNSDDVIKKDLENLGITKDTTVVLYATTPATTAAARAALIMKYAGVKDIRILNGGKTLWKLQGRELEEGTNTPEKVDFGAEVPQNPDVIYDYDEELKVVENPDKAVVASIRSWDEYTCKVSGYTYIGEAGDIANSRFGYAGSDPYSMEDFRNVDNTMFNYELMEERWNKWGITPDKEVSFHCGTGWRASETYFYAEAMGWEDIHVYDGGWYEWHKVKGSPKKEKGLPEDAPEEKPEEYFVVKEK</sequence>
<evidence type="ECO:0000256" key="2">
    <source>
        <dbReference type="ARBA" id="ARBA00022737"/>
    </source>
</evidence>
<dbReference type="CDD" id="cd00158">
    <property type="entry name" value="RHOD"/>
    <property type="match status" value="1"/>
</dbReference>
<feature type="chain" id="PRO_5039305709" description="thiosulfate sulfurtransferase" evidence="5">
    <location>
        <begin position="21"/>
        <end position="485"/>
    </location>
</feature>
<feature type="domain" description="Rhodanese" evidence="6">
    <location>
        <begin position="46"/>
        <end position="157"/>
    </location>
</feature>
<feature type="domain" description="Rhodanese" evidence="6">
    <location>
        <begin position="402"/>
        <end position="463"/>
    </location>
</feature>
<name>B6FVX9_PEPHT</name>
<dbReference type="RefSeq" id="WP_006438945.1">
    <property type="nucleotide sequence ID" value="NZ_DS995354.1"/>
</dbReference>
<keyword evidence="8" id="KW-1185">Reference proteome</keyword>
<accession>B6FVX9</accession>
<dbReference type="AlphaFoldDB" id="B6FVX9"/>
<organism evidence="7 8">
    <name type="scientific">Peptacetobacter hiranonis (strain DSM 13275 / JCM 10541 / KCTC 15199 / TO-931)</name>
    <name type="common">Clostridium hiranonis</name>
    <dbReference type="NCBI Taxonomy" id="500633"/>
    <lineage>
        <taxon>Bacteria</taxon>
        <taxon>Bacillati</taxon>
        <taxon>Bacillota</taxon>
        <taxon>Clostridia</taxon>
        <taxon>Peptostreptococcales</taxon>
        <taxon>Peptostreptococcaceae</taxon>
        <taxon>Peptacetobacter</taxon>
    </lineage>
</organism>
<dbReference type="SUPFAM" id="SSF52821">
    <property type="entry name" value="Rhodanese/Cell cycle control phosphatase"/>
    <property type="match status" value="3"/>
</dbReference>
<dbReference type="Pfam" id="PF00581">
    <property type="entry name" value="Rhodanese"/>
    <property type="match status" value="3"/>
</dbReference>
<evidence type="ECO:0000256" key="1">
    <source>
        <dbReference type="ARBA" id="ARBA00012245"/>
    </source>
</evidence>
<evidence type="ECO:0000259" key="6">
    <source>
        <dbReference type="PROSITE" id="PS50206"/>
    </source>
</evidence>
<evidence type="ECO:0000256" key="4">
    <source>
        <dbReference type="SAM" id="MobiDB-lite"/>
    </source>
</evidence>
<dbReference type="Proteomes" id="UP000003178">
    <property type="component" value="Unassembled WGS sequence"/>
</dbReference>
<reference evidence="7 8" key="2">
    <citation type="submission" date="2008-10" db="EMBL/GenBank/DDBJ databases">
        <title>Draft genome sequence of Clostridium hiranonis (DSM 13275).</title>
        <authorList>
            <person name="Sudarsanam P."/>
            <person name="Ley R."/>
            <person name="Guruge J."/>
            <person name="Turnbaugh P.J."/>
            <person name="Mahowald M."/>
            <person name="Liep D."/>
            <person name="Gordon J."/>
        </authorList>
    </citation>
    <scope>NUCLEOTIDE SEQUENCE [LARGE SCALE GENOMIC DNA]</scope>
    <source>
        <strain evidence="7 8">DSM 13275</strain>
    </source>
</reference>
<feature type="domain" description="Rhodanese" evidence="6">
    <location>
        <begin position="183"/>
        <end position="309"/>
    </location>
</feature>
<dbReference type="STRING" id="500633.CLOHIR_00028"/>
<dbReference type="GO" id="GO:0004792">
    <property type="term" value="F:thiosulfate-cyanide sulfurtransferase activity"/>
    <property type="evidence" value="ECO:0007669"/>
    <property type="project" value="UniProtKB-EC"/>
</dbReference>
<dbReference type="InterPro" id="IPR051126">
    <property type="entry name" value="Thiosulfate_sulfurtransferase"/>
</dbReference>
<feature type="signal peptide" evidence="5">
    <location>
        <begin position="1"/>
        <end position="20"/>
    </location>
</feature>
<comment type="catalytic activity">
    <reaction evidence="3">
        <text>thiosulfate + hydrogen cyanide = thiocyanate + sulfite + 2 H(+)</text>
        <dbReference type="Rhea" id="RHEA:16881"/>
        <dbReference type="ChEBI" id="CHEBI:15378"/>
        <dbReference type="ChEBI" id="CHEBI:17359"/>
        <dbReference type="ChEBI" id="CHEBI:18022"/>
        <dbReference type="ChEBI" id="CHEBI:18407"/>
        <dbReference type="ChEBI" id="CHEBI:33542"/>
        <dbReference type="EC" id="2.8.1.1"/>
    </reaction>
</comment>
<gene>
    <name evidence="7" type="ORF">CLOHIR_00028</name>
</gene>
<dbReference type="SMART" id="SM00450">
    <property type="entry name" value="RHOD"/>
    <property type="match status" value="3"/>
</dbReference>